<dbReference type="AlphaFoldDB" id="A0A5A9Z5F5"/>
<gene>
    <name evidence="1" type="ORF">FLO80_16640</name>
</gene>
<comment type="caution">
    <text evidence="1">The sequence shown here is derived from an EMBL/GenBank/DDBJ whole genome shotgun (WGS) entry which is preliminary data.</text>
</comment>
<name>A0A5A9Z5F5_9RHOB</name>
<dbReference type="Proteomes" id="UP000325291">
    <property type="component" value="Unassembled WGS sequence"/>
</dbReference>
<protein>
    <recommendedName>
        <fullName evidence="3">GNAT family N-acetyltransferase</fullName>
    </recommendedName>
</protein>
<evidence type="ECO:0000313" key="1">
    <source>
        <dbReference type="EMBL" id="KAA0912239.1"/>
    </source>
</evidence>
<sequence length="228" mass="26222">MREDEILQAVVPFYAEIERLGYSVRASTDFDEIQRLVPQTGREKQTPMMSISRNDFTADRAFWLFLFKGDEVVGGVAAKHDRLGDEGFGSYLRRTSREQYGRDRDPIAQIARPVEDLLQGNIVYIGELEFRNDHRGKLALLEALIKILQVICVMKWPGFDWMYAIIPENHLRIAYLYGFILTIPEAIQWVDPEPDGRLNSHVVLAVEGRHLNHVLKAAKSRADRARVK</sequence>
<organism evidence="1 2">
    <name type="scientific">Aquicoccus porphyridii</name>
    <dbReference type="NCBI Taxonomy" id="1852029"/>
    <lineage>
        <taxon>Bacteria</taxon>
        <taxon>Pseudomonadati</taxon>
        <taxon>Pseudomonadota</taxon>
        <taxon>Alphaproteobacteria</taxon>
        <taxon>Rhodobacterales</taxon>
        <taxon>Paracoccaceae</taxon>
        <taxon>Aquicoccus</taxon>
    </lineage>
</organism>
<dbReference type="EMBL" id="VINQ01000015">
    <property type="protein sequence ID" value="KAA0912239.1"/>
    <property type="molecule type" value="Genomic_DNA"/>
</dbReference>
<evidence type="ECO:0008006" key="3">
    <source>
        <dbReference type="Google" id="ProtNLM"/>
    </source>
</evidence>
<evidence type="ECO:0000313" key="2">
    <source>
        <dbReference type="Proteomes" id="UP000325291"/>
    </source>
</evidence>
<accession>A0A5A9Z5F5</accession>
<keyword evidence="2" id="KW-1185">Reference proteome</keyword>
<proteinExistence type="predicted"/>
<reference evidence="1 2" key="1">
    <citation type="submission" date="2019-07" db="EMBL/GenBank/DDBJ databases">
        <title>Aquicoccus porphyridii gen. nov., sp. nov., isolated from a small marine red alga, Porphyridium marinum.</title>
        <authorList>
            <person name="Liu L."/>
        </authorList>
    </citation>
    <scope>NUCLEOTIDE SEQUENCE [LARGE SCALE GENOMIC DNA]</scope>
    <source>
        <strain evidence="1 2">L1 8-17</strain>
    </source>
</reference>
<dbReference type="RefSeq" id="WP_111367683.1">
    <property type="nucleotide sequence ID" value="NZ_VINQ01000015.1"/>
</dbReference>